<dbReference type="InterPro" id="IPR018520">
    <property type="entry name" value="UPP_synth-like_CS"/>
</dbReference>
<feature type="active site" evidence="2">
    <location>
        <position position="12"/>
    </location>
</feature>
<dbReference type="Gene3D" id="3.40.1180.10">
    <property type="entry name" value="Decaprenyl diphosphate synthase-like"/>
    <property type="match status" value="1"/>
</dbReference>
<feature type="binding site" evidence="2">
    <location>
        <position position="199"/>
    </location>
    <ligand>
        <name>Mg(2+)</name>
        <dbReference type="ChEBI" id="CHEBI:18420"/>
    </ligand>
</feature>
<dbReference type="EMBL" id="JACQMI010000013">
    <property type="protein sequence ID" value="MBI4132815.1"/>
    <property type="molecule type" value="Genomic_DNA"/>
</dbReference>
<dbReference type="Proteomes" id="UP000756703">
    <property type="component" value="Unassembled WGS sequence"/>
</dbReference>
<comment type="similarity">
    <text evidence="2">Belongs to the UPP synthase family.</text>
</comment>
<feature type="binding site" evidence="2">
    <location>
        <begin position="13"/>
        <end position="16"/>
    </location>
    <ligand>
        <name>substrate</name>
    </ligand>
</feature>
<comment type="subunit">
    <text evidence="2">Homodimer.</text>
</comment>
<keyword evidence="1 2" id="KW-0808">Transferase</keyword>
<sequence length="231" mass="26287">MTIPQHVAIIMDGNRRWAQAHGLPLAEGYRRGIEAFKNAIPAAIQRNIPVATFWGFSTENWRRSATELNTLFSLFRRAIRESVNWLNQHQARLVISGRLHDFPDDLRRAAEQVMAATQSNTAMVANLALSYGGREEIQHVVKRIAHETKGDERAVEAINEETIGRYLYTSGLPDVDLLIRTGGEKRLSGFLPWQAAYAELYFTDALWPDFDTQELDRALADFSQRKRNFGT</sequence>
<keyword evidence="2" id="KW-0460">Magnesium</keyword>
<evidence type="ECO:0000256" key="2">
    <source>
        <dbReference type="HAMAP-Rule" id="MF_01139"/>
    </source>
</evidence>
<comment type="function">
    <text evidence="2">Catalyzes the condensation of isopentenyl diphosphate (IPP) with allylic pyrophosphates generating different type of terpenoids.</text>
</comment>
<dbReference type="PANTHER" id="PTHR10291:SF0">
    <property type="entry name" value="DEHYDRODOLICHYL DIPHOSPHATE SYNTHASE 2"/>
    <property type="match status" value="1"/>
</dbReference>
<dbReference type="HAMAP" id="MF_01139">
    <property type="entry name" value="ISPT"/>
    <property type="match status" value="1"/>
</dbReference>
<feature type="binding site" evidence="2">
    <location>
        <position position="61"/>
    </location>
    <ligand>
        <name>substrate</name>
    </ligand>
</feature>
<feature type="active site" description="Proton acceptor" evidence="2">
    <location>
        <position position="60"/>
    </location>
</feature>
<dbReference type="Pfam" id="PF01255">
    <property type="entry name" value="Prenyltransf"/>
    <property type="match status" value="1"/>
</dbReference>
<dbReference type="InterPro" id="IPR036424">
    <property type="entry name" value="UPP_synth-like_sf"/>
</dbReference>
<name>A0A932YZG7_9BACT</name>
<proteinExistence type="inferred from homology"/>
<organism evidence="3 4">
    <name type="scientific">Candidatus Sungiibacteriota bacterium</name>
    <dbReference type="NCBI Taxonomy" id="2750080"/>
    <lineage>
        <taxon>Bacteria</taxon>
        <taxon>Candidatus Sungiibacteriota</taxon>
    </lineage>
</organism>
<dbReference type="SUPFAM" id="SSF64005">
    <property type="entry name" value="Undecaprenyl diphosphate synthase"/>
    <property type="match status" value="1"/>
</dbReference>
<gene>
    <name evidence="3" type="primary">uppS</name>
    <name evidence="3" type="ORF">HY473_01865</name>
</gene>
<dbReference type="GO" id="GO:0045547">
    <property type="term" value="F:ditrans,polycis-polyprenyl diphosphate synthase [(2E,6E)-farnesyl diphosphate specific] activity"/>
    <property type="evidence" value="ECO:0007669"/>
    <property type="project" value="TreeGrafter"/>
</dbReference>
<dbReference type="CDD" id="cd00475">
    <property type="entry name" value="Cis_IPPS"/>
    <property type="match status" value="1"/>
</dbReference>
<feature type="binding site" evidence="2">
    <location>
        <position position="180"/>
    </location>
    <ligand>
        <name>substrate</name>
    </ligand>
</feature>
<dbReference type="NCBIfam" id="TIGR00055">
    <property type="entry name" value="uppS"/>
    <property type="match status" value="1"/>
</dbReference>
<feature type="binding site" evidence="2">
    <location>
        <position position="63"/>
    </location>
    <ligand>
        <name>substrate</name>
    </ligand>
</feature>
<protein>
    <recommendedName>
        <fullName evidence="2">Isoprenyl transferase</fullName>
        <ecNumber evidence="2">2.5.1.-</ecNumber>
    </recommendedName>
</protein>
<feature type="binding site" evidence="2">
    <location>
        <begin position="57"/>
        <end position="59"/>
    </location>
    <ligand>
        <name>substrate</name>
    </ligand>
</feature>
<dbReference type="GO" id="GO:0000287">
    <property type="term" value="F:magnesium ion binding"/>
    <property type="evidence" value="ECO:0007669"/>
    <property type="project" value="UniProtKB-UniRule"/>
</dbReference>
<reference evidence="3" key="1">
    <citation type="submission" date="2020-07" db="EMBL/GenBank/DDBJ databases">
        <title>Huge and variable diversity of episymbiotic CPR bacteria and DPANN archaea in groundwater ecosystems.</title>
        <authorList>
            <person name="He C.Y."/>
            <person name="Keren R."/>
            <person name="Whittaker M."/>
            <person name="Farag I.F."/>
            <person name="Doudna J."/>
            <person name="Cate J.H.D."/>
            <person name="Banfield J.F."/>
        </authorList>
    </citation>
    <scope>NUCLEOTIDE SEQUENCE</scope>
    <source>
        <strain evidence="3">NC_groundwater_1225_Ag_S-0.1um_56_177</strain>
    </source>
</reference>
<feature type="binding site" evidence="2">
    <location>
        <begin position="186"/>
        <end position="188"/>
    </location>
    <ligand>
        <name>substrate</name>
    </ligand>
</feature>
<keyword evidence="2" id="KW-0479">Metal-binding</keyword>
<comment type="caution">
    <text evidence="2">Lacks conserved residue(s) required for the propagation of feature annotation.</text>
</comment>
<feature type="binding site" evidence="2">
    <location>
        <position position="17"/>
    </location>
    <ligand>
        <name>substrate</name>
    </ligand>
</feature>
<evidence type="ECO:0000313" key="4">
    <source>
        <dbReference type="Proteomes" id="UP000756703"/>
    </source>
</evidence>
<evidence type="ECO:0000313" key="3">
    <source>
        <dbReference type="EMBL" id="MBI4132815.1"/>
    </source>
</evidence>
<dbReference type="AlphaFoldDB" id="A0A932YZG7"/>
<comment type="caution">
    <text evidence="3">The sequence shown here is derived from an EMBL/GenBank/DDBJ whole genome shotgun (WGS) entry which is preliminary data.</text>
</comment>
<dbReference type="GO" id="GO:0016094">
    <property type="term" value="P:polyprenol biosynthetic process"/>
    <property type="evidence" value="ECO:0007669"/>
    <property type="project" value="TreeGrafter"/>
</dbReference>
<dbReference type="PANTHER" id="PTHR10291">
    <property type="entry name" value="DEHYDRODOLICHYL DIPHOSPHATE SYNTHASE FAMILY MEMBER"/>
    <property type="match status" value="1"/>
</dbReference>
<dbReference type="InterPro" id="IPR001441">
    <property type="entry name" value="UPP_synth-like"/>
</dbReference>
<dbReference type="EC" id="2.5.1.-" evidence="2"/>
<accession>A0A932YZG7</accession>
<comment type="cofactor">
    <cofactor evidence="2">
        <name>Mg(2+)</name>
        <dbReference type="ChEBI" id="CHEBI:18420"/>
    </cofactor>
    <text evidence="2">Binds 2 magnesium ions per subunit.</text>
</comment>
<evidence type="ECO:0000256" key="1">
    <source>
        <dbReference type="ARBA" id="ARBA00022679"/>
    </source>
</evidence>
<feature type="binding site" evidence="2">
    <location>
        <position position="12"/>
    </location>
    <ligand>
        <name>Mg(2+)</name>
        <dbReference type="ChEBI" id="CHEBI:18420"/>
    </ligand>
</feature>
<dbReference type="PROSITE" id="PS01066">
    <property type="entry name" value="UPP_SYNTHASE"/>
    <property type="match status" value="1"/>
</dbReference>